<dbReference type="EMBL" id="BAAAZE010000012">
    <property type="protein sequence ID" value="GAA4029157.1"/>
    <property type="molecule type" value="Genomic_DNA"/>
</dbReference>
<reference evidence="3" key="1">
    <citation type="journal article" date="2019" name="Int. J. Syst. Evol. Microbiol.">
        <title>The Global Catalogue of Microorganisms (GCM) 10K type strain sequencing project: providing services to taxonomists for standard genome sequencing and annotation.</title>
        <authorList>
            <consortium name="The Broad Institute Genomics Platform"/>
            <consortium name="The Broad Institute Genome Sequencing Center for Infectious Disease"/>
            <person name="Wu L."/>
            <person name="Ma J."/>
        </authorList>
    </citation>
    <scope>NUCLEOTIDE SEQUENCE [LARGE SCALE GENOMIC DNA]</scope>
    <source>
        <strain evidence="3">JCM 16673</strain>
    </source>
</reference>
<protein>
    <submittedName>
        <fullName evidence="2">Uncharacterized protein</fullName>
    </submittedName>
</protein>
<evidence type="ECO:0000313" key="3">
    <source>
        <dbReference type="Proteomes" id="UP001501353"/>
    </source>
</evidence>
<feature type="transmembrane region" description="Helical" evidence="1">
    <location>
        <begin position="30"/>
        <end position="54"/>
    </location>
</feature>
<accession>A0ABP7TPC9</accession>
<evidence type="ECO:0000256" key="1">
    <source>
        <dbReference type="SAM" id="Phobius"/>
    </source>
</evidence>
<proteinExistence type="predicted"/>
<dbReference type="Proteomes" id="UP001501353">
    <property type="component" value="Unassembled WGS sequence"/>
</dbReference>
<dbReference type="RefSeq" id="WP_344764205.1">
    <property type="nucleotide sequence ID" value="NZ_BAAAZE010000012.1"/>
</dbReference>
<keyword evidence="1" id="KW-0812">Transmembrane</keyword>
<feature type="transmembrane region" description="Helical" evidence="1">
    <location>
        <begin position="66"/>
        <end position="92"/>
    </location>
</feature>
<feature type="transmembrane region" description="Helical" evidence="1">
    <location>
        <begin position="112"/>
        <end position="134"/>
    </location>
</feature>
<keyword evidence="1" id="KW-0472">Membrane</keyword>
<comment type="caution">
    <text evidence="2">The sequence shown here is derived from an EMBL/GenBank/DDBJ whole genome shotgun (WGS) entry which is preliminary data.</text>
</comment>
<organism evidence="2 3">
    <name type="scientific">Actimicrobium antarcticum</name>
    <dbReference type="NCBI Taxonomy" id="1051899"/>
    <lineage>
        <taxon>Bacteria</taxon>
        <taxon>Pseudomonadati</taxon>
        <taxon>Pseudomonadota</taxon>
        <taxon>Betaproteobacteria</taxon>
        <taxon>Burkholderiales</taxon>
        <taxon>Oxalobacteraceae</taxon>
        <taxon>Actimicrobium</taxon>
    </lineage>
</organism>
<name>A0ABP7TPC9_9BURK</name>
<gene>
    <name evidence="2" type="ORF">GCM10022212_29120</name>
</gene>
<sequence>MSIDESFRLERYKLVTSRQVWVVDVARAVFTGYAATLAAFVGGAITLTFATNAVARLGATTVNEILFFIAVFLSCVAIASVYQIGFCIWRWYEYRGAECKLYAAAPQPESWAKYFELSFIVIISASVALVWLGYRELGELIHTIPDQPVAVSCLH</sequence>
<keyword evidence="1" id="KW-1133">Transmembrane helix</keyword>
<keyword evidence="3" id="KW-1185">Reference proteome</keyword>
<evidence type="ECO:0000313" key="2">
    <source>
        <dbReference type="EMBL" id="GAA4029157.1"/>
    </source>
</evidence>